<accession>A0A3L8PQY3</accession>
<evidence type="ECO:0000313" key="2">
    <source>
        <dbReference type="Proteomes" id="UP000281474"/>
    </source>
</evidence>
<gene>
    <name evidence="1" type="ORF">D5018_20855</name>
</gene>
<proteinExistence type="predicted"/>
<dbReference type="AlphaFoldDB" id="A0A3L8PQY3"/>
<organism evidence="1 2">
    <name type="scientific">Parashewanella curva</name>
    <dbReference type="NCBI Taxonomy" id="2338552"/>
    <lineage>
        <taxon>Bacteria</taxon>
        <taxon>Pseudomonadati</taxon>
        <taxon>Pseudomonadota</taxon>
        <taxon>Gammaproteobacteria</taxon>
        <taxon>Alteromonadales</taxon>
        <taxon>Shewanellaceae</taxon>
        <taxon>Parashewanella</taxon>
    </lineage>
</organism>
<name>A0A3L8PQY3_9GAMM</name>
<keyword evidence="2" id="KW-1185">Reference proteome</keyword>
<reference evidence="1 2" key="1">
    <citation type="submission" date="2018-09" db="EMBL/GenBank/DDBJ databases">
        <title>Phylogeny of the Shewanellaceae, and recommendation for two new genera, Pseudoshewanella and Parashewanella.</title>
        <authorList>
            <person name="Wang G."/>
        </authorList>
    </citation>
    <scope>NUCLEOTIDE SEQUENCE [LARGE SCALE GENOMIC DNA]</scope>
    <source>
        <strain evidence="1 2">C51</strain>
    </source>
</reference>
<evidence type="ECO:0000313" key="1">
    <source>
        <dbReference type="EMBL" id="RLV57756.1"/>
    </source>
</evidence>
<comment type="caution">
    <text evidence="1">The sequence shown here is derived from an EMBL/GenBank/DDBJ whole genome shotgun (WGS) entry which is preliminary data.</text>
</comment>
<sequence length="249" mass="27321">MTKKNYVSLAPYRQLNLVGGNTSYVLFVNNLDSKPFNVSRENVKVTFIEAPTAKTGSKSVPIRVNSYDEIIAEIREDEYKQRYRAFLNKIEADMNIKDQATTVADSDKSGSISGNFSAMSTGRYSNGDTVSINTDGSLYGGYGGSTHTTIYNPALAQVIAAKNQARFANNLNSIAQNAKSQQELLNALFLKSISLPKGKSYGGLVVTDTRGLDKELKGTFLIQINLDGQEYDFKVGREYYNVDATAVKS</sequence>
<dbReference type="Proteomes" id="UP000281474">
    <property type="component" value="Unassembled WGS sequence"/>
</dbReference>
<dbReference type="EMBL" id="QZEI01000151">
    <property type="protein sequence ID" value="RLV57756.1"/>
    <property type="molecule type" value="Genomic_DNA"/>
</dbReference>
<protein>
    <submittedName>
        <fullName evidence="1">Uncharacterized protein</fullName>
    </submittedName>
</protein>